<dbReference type="InterPro" id="IPR014395">
    <property type="entry name" value="Pen/GL7ACA/AHL_acylase"/>
</dbReference>
<dbReference type="InterPro" id="IPR029055">
    <property type="entry name" value="Ntn_hydrolases_N"/>
</dbReference>
<reference evidence="4 5" key="1">
    <citation type="journal article" date="2023" name="Antonie Van Leeuwenhoek">
        <title>Mesoterricola silvestris gen. nov., sp. nov., Mesoterricola sediminis sp. nov., Geothrix oryzae sp. nov., Geothrix edaphica sp. nov., Geothrix rubra sp. nov., and Geothrix limicola sp. nov., six novel members of Acidobacteriota isolated from soils.</title>
        <authorList>
            <person name="Itoh H."/>
            <person name="Sugisawa Y."/>
            <person name="Mise K."/>
            <person name="Xu Z."/>
            <person name="Kuniyasu M."/>
            <person name="Ushijima N."/>
            <person name="Kawano K."/>
            <person name="Kobayashi E."/>
            <person name="Shiratori Y."/>
            <person name="Masuda Y."/>
            <person name="Senoo K."/>
        </authorList>
    </citation>
    <scope>NUCLEOTIDE SEQUENCE [LARGE SCALE GENOMIC DNA]</scope>
    <source>
        <strain evidence="4 5">Red804</strain>
    </source>
</reference>
<comment type="caution">
    <text evidence="4">The sequence shown here is derived from an EMBL/GenBank/DDBJ whole genome shotgun (WGS) entry which is preliminary data.</text>
</comment>
<dbReference type="Pfam" id="PF01804">
    <property type="entry name" value="Penicil_amidase"/>
    <property type="match status" value="1"/>
</dbReference>
<keyword evidence="3" id="KW-0865">Zymogen</keyword>
<dbReference type="PANTHER" id="PTHR34218:SF4">
    <property type="entry name" value="ACYL-HOMOSERINE LACTONE ACYLASE QUIP"/>
    <property type="match status" value="1"/>
</dbReference>
<dbReference type="Gene3D" id="3.60.20.10">
    <property type="entry name" value="Glutamine Phosphoribosylpyrophosphate, subunit 1, domain 1"/>
    <property type="match status" value="1"/>
</dbReference>
<dbReference type="RefSeq" id="WP_285571272.1">
    <property type="nucleotide sequence ID" value="NZ_BSDE01000001.1"/>
</dbReference>
<dbReference type="InterPro" id="IPR002692">
    <property type="entry name" value="S45"/>
</dbReference>
<keyword evidence="5" id="KW-1185">Reference proteome</keyword>
<dbReference type="SUPFAM" id="SSF56235">
    <property type="entry name" value="N-terminal nucleophile aminohydrolases (Ntn hydrolases)"/>
    <property type="match status" value="1"/>
</dbReference>
<name>A0ABQ5QD84_9BACT</name>
<protein>
    <submittedName>
        <fullName evidence="4">Penicillin amidase</fullName>
    </submittedName>
</protein>
<evidence type="ECO:0000256" key="2">
    <source>
        <dbReference type="ARBA" id="ARBA00022801"/>
    </source>
</evidence>
<dbReference type="PANTHER" id="PTHR34218">
    <property type="entry name" value="PEPTIDASE S45 PENICILLIN AMIDASE"/>
    <property type="match status" value="1"/>
</dbReference>
<dbReference type="CDD" id="cd03747">
    <property type="entry name" value="Ntn_PGA_like"/>
    <property type="match status" value="1"/>
</dbReference>
<evidence type="ECO:0000256" key="1">
    <source>
        <dbReference type="ARBA" id="ARBA00006586"/>
    </source>
</evidence>
<gene>
    <name evidence="4" type="ORF">GETHLI_10310</name>
</gene>
<dbReference type="InterPro" id="IPR043146">
    <property type="entry name" value="Penicillin_amidase_N_B-knob"/>
</dbReference>
<dbReference type="Gene3D" id="1.10.439.10">
    <property type="entry name" value="Penicillin Amidohydrolase, domain 1"/>
    <property type="match status" value="1"/>
</dbReference>
<dbReference type="InterPro" id="IPR023343">
    <property type="entry name" value="Penicillin_amidase_dom1"/>
</dbReference>
<accession>A0ABQ5QD84</accession>
<comment type="similarity">
    <text evidence="1">Belongs to the peptidase S45 family.</text>
</comment>
<evidence type="ECO:0000313" key="5">
    <source>
        <dbReference type="Proteomes" id="UP001165069"/>
    </source>
</evidence>
<evidence type="ECO:0000256" key="3">
    <source>
        <dbReference type="ARBA" id="ARBA00023145"/>
    </source>
</evidence>
<sequence>MTRWLCLLLACGLSAQPPVTRHRVAGLQAPVELRIDRWGVPHIYAKRREDAFFAQGFNAARDRLWQIDLWRKRGLGLLSQDLGPDCLEQDRASRLFLYRGSLDAEWQAYGPETQATVKAFVAGINAYVGLVLSGKAPLPEEFQILHTRPAYWAPEEVVRVRSHGLFGNLPQEVARAQMICLGGKEAEAFRKRLEPTWEPMLPKGLDPCSIPSEVLRAYILAKADPLFPAPGRMIAQTDLVDAALALPRTASNTFAVSGARSATGRPILANDPHREYQVPSLRYLAHLVAPGMDVIGAGEPAMPGLSLGHNRHIAVGLTYCPLDQEDLYVYETKPGDPNQYRYGSGWEAFRVLSEPISVRGQGPRVAQLKFTRHGPVLYEDPDHRRAYALRAAWLEPGMVPYLSSLRYMRADGWKPFLEAMRQHGLPGLNYMYADTKGNIGLAPSGLFPKRSAWDGLLPVPGDGRYEWEGWQHGDRLPRWFNPAEGWLGSANEMNLPSDYPAQERRPAFEWGDPFRMQRIREVLSASRKVSIQDLQSLQNDHLSLPARRLVALLDPVPGQARDRVSEAVQRLKAWDGRVEADSAAAAIFEVWLHKYLRPAVVAKVLPERARGLAGDGDLSRIVGLMERPDARLGRDPLAARRDLLLASLAGAVKELEGRLGGNMGAWTWGQLHRIHLVHPLADRVDAVRQRRLNPETLPVGGSHETVGRASFRNGTFDLTAGASVRLVMDVGAWDNSTASNAPGQSGDPADPHYRDLLESWSRSQYFPLLYSRKAVEQATERIIWIEPKGTGSARKP</sequence>
<dbReference type="Proteomes" id="UP001165069">
    <property type="component" value="Unassembled WGS sequence"/>
</dbReference>
<dbReference type="PIRSF" id="PIRSF001227">
    <property type="entry name" value="Pen_acylase"/>
    <property type="match status" value="1"/>
</dbReference>
<keyword evidence="2" id="KW-0378">Hydrolase</keyword>
<dbReference type="Gene3D" id="2.30.120.10">
    <property type="match status" value="1"/>
</dbReference>
<proteinExistence type="inferred from homology"/>
<dbReference type="Gene3D" id="1.10.1400.10">
    <property type="match status" value="1"/>
</dbReference>
<organism evidence="4 5">
    <name type="scientific">Geothrix limicola</name>
    <dbReference type="NCBI Taxonomy" id="2927978"/>
    <lineage>
        <taxon>Bacteria</taxon>
        <taxon>Pseudomonadati</taxon>
        <taxon>Acidobacteriota</taxon>
        <taxon>Holophagae</taxon>
        <taxon>Holophagales</taxon>
        <taxon>Holophagaceae</taxon>
        <taxon>Geothrix</taxon>
    </lineage>
</organism>
<dbReference type="InterPro" id="IPR043147">
    <property type="entry name" value="Penicillin_amidase_A-knob"/>
</dbReference>
<dbReference type="EMBL" id="BSDE01000001">
    <property type="protein sequence ID" value="GLH72529.1"/>
    <property type="molecule type" value="Genomic_DNA"/>
</dbReference>
<evidence type="ECO:0000313" key="4">
    <source>
        <dbReference type="EMBL" id="GLH72529.1"/>
    </source>
</evidence>